<name>A0A2H0W6B8_9BACT</name>
<feature type="binding site" evidence="11">
    <location>
        <begin position="370"/>
        <end position="373"/>
    </location>
    <ligand>
        <name>substrate</name>
    </ligand>
</feature>
<comment type="pathway">
    <text evidence="1 9">Carbohydrate degradation; glycolysis; pyruvate from D-glyceraldehyde 3-phosphate: step 4/5.</text>
</comment>
<gene>
    <name evidence="9" type="primary">eno</name>
    <name evidence="15" type="ORF">COT78_02900</name>
</gene>
<organism evidence="15 16">
    <name type="scientific">Candidatus Berkelbacteria bacterium CG10_big_fil_rev_8_21_14_0_10_43_13</name>
    <dbReference type="NCBI Taxonomy" id="1974514"/>
    <lineage>
        <taxon>Bacteria</taxon>
        <taxon>Candidatus Berkelbacteria</taxon>
    </lineage>
</organism>
<evidence type="ECO:0000259" key="13">
    <source>
        <dbReference type="SMART" id="SM01192"/>
    </source>
</evidence>
<dbReference type="InterPro" id="IPR020811">
    <property type="entry name" value="Enolase_N"/>
</dbReference>
<evidence type="ECO:0000256" key="5">
    <source>
        <dbReference type="ARBA" id="ARBA00022525"/>
    </source>
</evidence>
<feature type="binding site" evidence="9">
    <location>
        <position position="373"/>
    </location>
    <ligand>
        <name>(2R)-2-phosphoglycerate</name>
        <dbReference type="ChEBI" id="CHEBI:58289"/>
    </ligand>
</feature>
<evidence type="ECO:0000256" key="1">
    <source>
        <dbReference type="ARBA" id="ARBA00005031"/>
    </source>
</evidence>
<comment type="similarity">
    <text evidence="2 9">Belongs to the enolase family.</text>
</comment>
<feature type="binding site" evidence="11">
    <location>
        <position position="169"/>
    </location>
    <ligand>
        <name>substrate</name>
    </ligand>
</feature>
<feature type="domain" description="Enolase C-terminal TIM barrel" evidence="13">
    <location>
        <begin position="144"/>
        <end position="431"/>
    </location>
</feature>
<dbReference type="SMART" id="SM01193">
    <property type="entry name" value="Enolase_N"/>
    <property type="match status" value="1"/>
</dbReference>
<comment type="cofactor">
    <cofactor evidence="12">
        <name>Mg(2+)</name>
        <dbReference type="ChEBI" id="CHEBI:18420"/>
    </cofactor>
    <text evidence="12">Mg(2+) is required for catalysis and for stabilizing the dimer.</text>
</comment>
<keyword evidence="7 9" id="KW-0324">Glycolysis</keyword>
<evidence type="ECO:0000313" key="15">
    <source>
        <dbReference type="EMBL" id="PIS07622.1"/>
    </source>
</evidence>
<evidence type="ECO:0000256" key="3">
    <source>
        <dbReference type="ARBA" id="ARBA00012058"/>
    </source>
</evidence>
<dbReference type="GO" id="GO:0000287">
    <property type="term" value="F:magnesium ion binding"/>
    <property type="evidence" value="ECO:0007669"/>
    <property type="project" value="UniProtKB-UniRule"/>
</dbReference>
<dbReference type="SUPFAM" id="SSF54826">
    <property type="entry name" value="Enolase N-terminal domain-like"/>
    <property type="match status" value="1"/>
</dbReference>
<feature type="binding site" evidence="11">
    <location>
        <position position="318"/>
    </location>
    <ligand>
        <name>substrate</name>
    </ligand>
</feature>
<dbReference type="PANTHER" id="PTHR11902">
    <property type="entry name" value="ENOLASE"/>
    <property type="match status" value="1"/>
</dbReference>
<feature type="active site" description="Proton acceptor" evidence="9 10">
    <location>
        <position position="343"/>
    </location>
</feature>
<keyword evidence="15" id="KW-0670">Pyruvate</keyword>
<feature type="binding site" evidence="9">
    <location>
        <position position="168"/>
    </location>
    <ligand>
        <name>(2R)-2-phosphoglycerate</name>
        <dbReference type="ChEBI" id="CHEBI:58289"/>
    </ligand>
</feature>
<evidence type="ECO:0000256" key="12">
    <source>
        <dbReference type="PIRSR" id="PIRSR001400-3"/>
    </source>
</evidence>
<dbReference type="InterPro" id="IPR029017">
    <property type="entry name" value="Enolase-like_N"/>
</dbReference>
<feature type="binding site" evidence="11">
    <location>
        <position position="160"/>
    </location>
    <ligand>
        <name>substrate</name>
    </ligand>
</feature>
<evidence type="ECO:0000256" key="8">
    <source>
        <dbReference type="ARBA" id="ARBA00023239"/>
    </source>
</evidence>
<dbReference type="GO" id="GO:0009986">
    <property type="term" value="C:cell surface"/>
    <property type="evidence" value="ECO:0007669"/>
    <property type="project" value="UniProtKB-SubCell"/>
</dbReference>
<keyword evidence="9 12" id="KW-0479">Metal-binding</keyword>
<evidence type="ECO:0000256" key="7">
    <source>
        <dbReference type="ARBA" id="ARBA00023152"/>
    </source>
</evidence>
<sequence>MAAIKEIRASEILDSRGNPTVSCEILLDDATYAVGYVPSGASAGKYEAIELRDGDKKRFNGKGVLKAVNNVNTSIRSALIGMDVANISQVDQKMIALDGTTNKATLGANAILSVSFSVAKAAAKSSRMQLHQYLAALMGKRTDKLILPIPFFNILNGGKHAVGSTDFQEYMIVPIKFPSFREAYRAATEINHALGKILEERNYQPLVGDEGGYAPSLFSNEQAMELLMMAIAEADYRAGENIFIALDPAASRIYSEENFYELHRENKSLTSDELINFYEAWIEKYPIISIEDPLAEGDWDAWRDMTQRVGDKIEIIGDDIYVTNTELLKKGIEQKASTGILVKPNQIGTVTETLQTVKMAEDSGFKVMISHRSGETEDTFISDLAVATGCGTIKSGAPCRSERTSKYNRLCEIEDKNQGNASLATWSMSDDVVVTPQL</sequence>
<feature type="binding site" evidence="9">
    <location>
        <position position="394"/>
    </location>
    <ligand>
        <name>(2R)-2-phosphoglycerate</name>
        <dbReference type="ChEBI" id="CHEBI:58289"/>
    </ligand>
</feature>
<dbReference type="GO" id="GO:0006096">
    <property type="term" value="P:glycolytic process"/>
    <property type="evidence" value="ECO:0007669"/>
    <property type="project" value="UniProtKB-UniRule"/>
</dbReference>
<dbReference type="InterPro" id="IPR020809">
    <property type="entry name" value="Enolase_CS"/>
</dbReference>
<comment type="cofactor">
    <cofactor evidence="9">
        <name>Mg(2+)</name>
        <dbReference type="ChEBI" id="CHEBI:18420"/>
    </cofactor>
    <text evidence="9">Binds a second Mg(2+) ion via substrate during catalysis.</text>
</comment>
<evidence type="ECO:0000256" key="4">
    <source>
        <dbReference type="ARBA" id="ARBA00017068"/>
    </source>
</evidence>
<keyword evidence="5 9" id="KW-0964">Secreted</keyword>
<dbReference type="GO" id="GO:0000015">
    <property type="term" value="C:phosphopyruvate hydratase complex"/>
    <property type="evidence" value="ECO:0007669"/>
    <property type="project" value="InterPro"/>
</dbReference>
<feature type="binding site" evidence="9 12">
    <location>
        <position position="247"/>
    </location>
    <ligand>
        <name>Mg(2+)</name>
        <dbReference type="ChEBI" id="CHEBI:18420"/>
    </ligand>
</feature>
<evidence type="ECO:0000313" key="16">
    <source>
        <dbReference type="Proteomes" id="UP000231382"/>
    </source>
</evidence>
<feature type="binding site" evidence="11">
    <location>
        <position position="291"/>
    </location>
    <ligand>
        <name>substrate</name>
    </ligand>
</feature>
<comment type="caution">
    <text evidence="15">The sequence shown here is derived from an EMBL/GenBank/DDBJ whole genome shotgun (WGS) entry which is preliminary data.</text>
</comment>
<dbReference type="EMBL" id="PEZW01000018">
    <property type="protein sequence ID" value="PIS07622.1"/>
    <property type="molecule type" value="Genomic_DNA"/>
</dbReference>
<dbReference type="UniPathway" id="UPA00109">
    <property type="reaction ID" value="UER00187"/>
</dbReference>
<protein>
    <recommendedName>
        <fullName evidence="4 9">Enolase</fullName>
        <ecNumber evidence="3 9">4.2.1.11</ecNumber>
    </recommendedName>
    <alternativeName>
        <fullName evidence="9">2-phospho-D-glycerate hydro-lyase</fullName>
    </alternativeName>
    <alternativeName>
        <fullName evidence="9">2-phosphoglycerate dehydratase</fullName>
    </alternativeName>
</protein>
<accession>A0A2H0W6B8</accession>
<comment type="catalytic activity">
    <reaction evidence="9">
        <text>(2R)-2-phosphoglycerate = phosphoenolpyruvate + H2O</text>
        <dbReference type="Rhea" id="RHEA:10164"/>
        <dbReference type="ChEBI" id="CHEBI:15377"/>
        <dbReference type="ChEBI" id="CHEBI:58289"/>
        <dbReference type="ChEBI" id="CHEBI:58702"/>
        <dbReference type="EC" id="4.2.1.11"/>
    </reaction>
</comment>
<keyword evidence="9" id="KW-0963">Cytoplasm</keyword>
<evidence type="ECO:0000256" key="6">
    <source>
        <dbReference type="ARBA" id="ARBA00022842"/>
    </source>
</evidence>
<dbReference type="CDD" id="cd03313">
    <property type="entry name" value="enolase"/>
    <property type="match status" value="1"/>
</dbReference>
<keyword evidence="8 9" id="KW-0456">Lyase</keyword>
<dbReference type="Gene3D" id="3.30.390.10">
    <property type="entry name" value="Enolase-like, N-terminal domain"/>
    <property type="match status" value="1"/>
</dbReference>
<feature type="binding site" evidence="9">
    <location>
        <position position="343"/>
    </location>
    <ligand>
        <name>(2R)-2-phosphoglycerate</name>
        <dbReference type="ChEBI" id="CHEBI:58289"/>
    </ligand>
</feature>
<comment type="function">
    <text evidence="9">Catalyzes the reversible conversion of 2-phosphoglycerate (2-PG) into phosphoenolpyruvate (PEP). It is essential for the degradation of carbohydrates via glycolysis.</text>
</comment>
<dbReference type="PROSITE" id="PS00164">
    <property type="entry name" value="ENOLASE"/>
    <property type="match status" value="1"/>
</dbReference>
<proteinExistence type="inferred from homology"/>
<dbReference type="PIRSF" id="PIRSF001400">
    <property type="entry name" value="Enolase"/>
    <property type="match status" value="1"/>
</dbReference>
<dbReference type="PRINTS" id="PR00148">
    <property type="entry name" value="ENOLASE"/>
</dbReference>
<feature type="binding site" evidence="11">
    <location>
        <position position="394"/>
    </location>
    <ligand>
        <name>substrate</name>
    </ligand>
</feature>
<feature type="binding site" evidence="9">
    <location>
        <position position="372"/>
    </location>
    <ligand>
        <name>(2R)-2-phosphoglycerate</name>
        <dbReference type="ChEBI" id="CHEBI:58289"/>
    </ligand>
</feature>
<evidence type="ECO:0000256" key="10">
    <source>
        <dbReference type="PIRSR" id="PIRSR001400-1"/>
    </source>
</evidence>
<dbReference type="Gene3D" id="3.20.20.120">
    <property type="entry name" value="Enolase-like C-terminal domain"/>
    <property type="match status" value="1"/>
</dbReference>
<dbReference type="Pfam" id="PF00113">
    <property type="entry name" value="Enolase_C"/>
    <property type="match status" value="1"/>
</dbReference>
<evidence type="ECO:0000256" key="9">
    <source>
        <dbReference type="HAMAP-Rule" id="MF_00318"/>
    </source>
</evidence>
<dbReference type="AlphaFoldDB" id="A0A2H0W6B8"/>
<evidence type="ECO:0000256" key="2">
    <source>
        <dbReference type="ARBA" id="ARBA00009604"/>
    </source>
</evidence>
<dbReference type="HAMAP" id="MF_00318">
    <property type="entry name" value="Enolase"/>
    <property type="match status" value="1"/>
</dbReference>
<comment type="subcellular location">
    <subcellularLocation>
        <location evidence="9">Cytoplasm</location>
    </subcellularLocation>
    <subcellularLocation>
        <location evidence="9">Secreted</location>
    </subcellularLocation>
    <subcellularLocation>
        <location evidence="9">Cell surface</location>
    </subcellularLocation>
    <text evidence="9">Fractions of enolase are present in both the cytoplasm and on the cell surface.</text>
</comment>
<feature type="domain" description="Enolase N-terminal" evidence="14">
    <location>
        <begin position="4"/>
        <end position="134"/>
    </location>
</feature>
<evidence type="ECO:0000259" key="14">
    <source>
        <dbReference type="SMART" id="SM01193"/>
    </source>
</evidence>
<dbReference type="SFLD" id="SFLDF00002">
    <property type="entry name" value="enolase"/>
    <property type="match status" value="1"/>
</dbReference>
<dbReference type="InterPro" id="IPR020810">
    <property type="entry name" value="Enolase_C"/>
</dbReference>
<dbReference type="InterPro" id="IPR036849">
    <property type="entry name" value="Enolase-like_C_sf"/>
</dbReference>
<dbReference type="SUPFAM" id="SSF51604">
    <property type="entry name" value="Enolase C-terminal domain-like"/>
    <property type="match status" value="1"/>
</dbReference>
<keyword evidence="6 9" id="KW-0460">Magnesium</keyword>
<feature type="active site" description="Proton donor" evidence="9 10">
    <location>
        <position position="210"/>
    </location>
</feature>
<dbReference type="EC" id="4.2.1.11" evidence="3 9"/>
<dbReference type="PANTHER" id="PTHR11902:SF1">
    <property type="entry name" value="ENOLASE"/>
    <property type="match status" value="1"/>
</dbReference>
<dbReference type="InterPro" id="IPR000941">
    <property type="entry name" value="Enolase"/>
</dbReference>
<feature type="binding site" evidence="9 12">
    <location>
        <position position="291"/>
    </location>
    <ligand>
        <name>Mg(2+)</name>
        <dbReference type="ChEBI" id="CHEBI:18420"/>
    </ligand>
</feature>
<dbReference type="NCBIfam" id="TIGR01060">
    <property type="entry name" value="eno"/>
    <property type="match status" value="1"/>
</dbReference>
<dbReference type="GO" id="GO:0004634">
    <property type="term" value="F:phosphopyruvate hydratase activity"/>
    <property type="evidence" value="ECO:0007669"/>
    <property type="project" value="UniProtKB-UniRule"/>
</dbReference>
<dbReference type="GO" id="GO:0005576">
    <property type="term" value="C:extracellular region"/>
    <property type="evidence" value="ECO:0007669"/>
    <property type="project" value="UniProtKB-SubCell"/>
</dbReference>
<dbReference type="Proteomes" id="UP000231382">
    <property type="component" value="Unassembled WGS sequence"/>
</dbReference>
<dbReference type="SFLD" id="SFLDS00001">
    <property type="entry name" value="Enolase"/>
    <property type="match status" value="1"/>
</dbReference>
<dbReference type="Pfam" id="PF03952">
    <property type="entry name" value="Enolase_N"/>
    <property type="match status" value="1"/>
</dbReference>
<feature type="binding site" evidence="9 12">
    <location>
        <position position="318"/>
    </location>
    <ligand>
        <name>Mg(2+)</name>
        <dbReference type="ChEBI" id="CHEBI:18420"/>
    </ligand>
</feature>
<reference evidence="16" key="1">
    <citation type="submission" date="2017-09" db="EMBL/GenBank/DDBJ databases">
        <title>Depth-based differentiation of microbial function through sediment-hosted aquifers and enrichment of novel symbionts in the deep terrestrial subsurface.</title>
        <authorList>
            <person name="Probst A.J."/>
            <person name="Ladd B."/>
            <person name="Jarett J.K."/>
            <person name="Geller-Mcgrath D.E."/>
            <person name="Sieber C.M.K."/>
            <person name="Emerson J.B."/>
            <person name="Anantharaman K."/>
            <person name="Thomas B.C."/>
            <person name="Malmstrom R."/>
            <person name="Stieglmeier M."/>
            <person name="Klingl A."/>
            <person name="Woyke T."/>
            <person name="Ryan C.M."/>
            <person name="Banfield J.F."/>
        </authorList>
    </citation>
    <scope>NUCLEOTIDE SEQUENCE [LARGE SCALE GENOMIC DNA]</scope>
</reference>
<evidence type="ECO:0000256" key="11">
    <source>
        <dbReference type="PIRSR" id="PIRSR001400-2"/>
    </source>
</evidence>
<dbReference type="SFLD" id="SFLDG00178">
    <property type="entry name" value="enolase"/>
    <property type="match status" value="1"/>
</dbReference>
<dbReference type="SMART" id="SM01192">
    <property type="entry name" value="Enolase_C"/>
    <property type="match status" value="1"/>
</dbReference>